<accession>E9EC19</accession>
<evidence type="ECO:0000256" key="1">
    <source>
        <dbReference type="SAM" id="MobiDB-lite"/>
    </source>
</evidence>
<feature type="transmembrane region" description="Helical" evidence="2">
    <location>
        <begin position="36"/>
        <end position="54"/>
    </location>
</feature>
<protein>
    <recommendedName>
        <fullName evidence="5">MARVEL domain-containing protein</fullName>
    </recommendedName>
</protein>
<dbReference type="OMA" id="KAYNYWA"/>
<keyword evidence="2" id="KW-1133">Transmembrane helix</keyword>
<keyword evidence="2" id="KW-0812">Transmembrane</keyword>
<dbReference type="EMBL" id="GL698544">
    <property type="protein sequence ID" value="EFY86555.1"/>
    <property type="molecule type" value="Genomic_DNA"/>
</dbReference>
<gene>
    <name evidence="3" type="ORF">MAC_07417</name>
</gene>
<dbReference type="STRING" id="655827.E9EC19"/>
<evidence type="ECO:0008006" key="5">
    <source>
        <dbReference type="Google" id="ProtNLM"/>
    </source>
</evidence>
<feature type="region of interest" description="Disordered" evidence="1">
    <location>
        <begin position="218"/>
        <end position="278"/>
    </location>
</feature>
<evidence type="ECO:0000256" key="2">
    <source>
        <dbReference type="SAM" id="Phobius"/>
    </source>
</evidence>
<evidence type="ECO:0000313" key="4">
    <source>
        <dbReference type="Proteomes" id="UP000002499"/>
    </source>
</evidence>
<reference evidence="3 4" key="1">
    <citation type="journal article" date="2011" name="PLoS Genet.">
        <title>Genome sequencing and comparative transcriptomics of the model entomopathogenic fungi Metarhizium anisopliae and M. acridum.</title>
        <authorList>
            <person name="Gao Q."/>
            <person name="Jin K."/>
            <person name="Ying S.H."/>
            <person name="Zhang Y."/>
            <person name="Xiao G."/>
            <person name="Shang Y."/>
            <person name="Duan Z."/>
            <person name="Hu X."/>
            <person name="Xie X.Q."/>
            <person name="Zhou G."/>
            <person name="Peng G."/>
            <person name="Luo Z."/>
            <person name="Huang W."/>
            <person name="Wang B."/>
            <person name="Fang W."/>
            <person name="Wang S."/>
            <person name="Zhong Y."/>
            <person name="Ma L.J."/>
            <person name="St Leger R.J."/>
            <person name="Zhao G.P."/>
            <person name="Pei Y."/>
            <person name="Feng M.G."/>
            <person name="Xia Y."/>
            <person name="Wang C."/>
        </authorList>
    </citation>
    <scope>NUCLEOTIDE SEQUENCE [LARGE SCALE GENOMIC DNA]</scope>
    <source>
        <strain evidence="3 4">CQMa 102</strain>
    </source>
</reference>
<proteinExistence type="predicted"/>
<dbReference type="OrthoDB" id="5325022at2759"/>
<feature type="compositionally biased region" description="Polar residues" evidence="1">
    <location>
        <begin position="239"/>
        <end position="251"/>
    </location>
</feature>
<dbReference type="PANTHER" id="PTHR37451:SF4">
    <property type="entry name" value="MARVEL DOMAIN-CONTAINING PROTEIN"/>
    <property type="match status" value="1"/>
</dbReference>
<name>E9EC19_METAQ</name>
<feature type="transmembrane region" description="Helical" evidence="2">
    <location>
        <begin position="140"/>
        <end position="171"/>
    </location>
</feature>
<dbReference type="PANTHER" id="PTHR37451">
    <property type="entry name" value="MARVEL DOMAIN"/>
    <property type="match status" value="1"/>
</dbReference>
<keyword evidence="4" id="KW-1185">Reference proteome</keyword>
<dbReference type="AlphaFoldDB" id="E9EC19"/>
<feature type="compositionally biased region" description="Pro residues" evidence="1">
    <location>
        <begin position="253"/>
        <end position="270"/>
    </location>
</feature>
<dbReference type="Proteomes" id="UP000002499">
    <property type="component" value="Unassembled WGS sequence"/>
</dbReference>
<sequence>MGRDPLHPAVLGRGHSRPVGLHHTINATPTAAATNGLGLFTALVTIIVSIWLVCAHTCSPRAYNYWAALFFDLYLYIFWPATFSLAAVWAGLIFAAGTVRRSGRSPYSFCDDHFDKYDDAAHYSKYCAGGSNVYGANHKVFGGVVAGIAGLGAIEFLLFFISWVTDAVVIYRHRRSGGRARAGRAGSGTAPYQLQMQPQTGTDYHAVPQQGIPFNQRQTAYHPQQQQQQQTFYPQAQHSAPQHTGNVSVQAHTPPPSGVYPAPQYPPHQPAAPLHPTY</sequence>
<feature type="compositionally biased region" description="Low complexity" evidence="1">
    <location>
        <begin position="218"/>
        <end position="238"/>
    </location>
</feature>
<evidence type="ECO:0000313" key="3">
    <source>
        <dbReference type="EMBL" id="EFY86555.1"/>
    </source>
</evidence>
<keyword evidence="2" id="KW-0472">Membrane</keyword>
<feature type="transmembrane region" description="Helical" evidence="2">
    <location>
        <begin position="66"/>
        <end position="96"/>
    </location>
</feature>
<dbReference type="InParanoid" id="E9EC19"/>
<dbReference type="HOGENOM" id="CLU_055465_0_0_1"/>
<dbReference type="eggNOG" id="ENOG502SYWK">
    <property type="taxonomic scope" value="Eukaryota"/>
</dbReference>
<organism evidence="4">
    <name type="scientific">Metarhizium acridum (strain CQMa 102)</name>
    <dbReference type="NCBI Taxonomy" id="655827"/>
    <lineage>
        <taxon>Eukaryota</taxon>
        <taxon>Fungi</taxon>
        <taxon>Dikarya</taxon>
        <taxon>Ascomycota</taxon>
        <taxon>Pezizomycotina</taxon>
        <taxon>Sordariomycetes</taxon>
        <taxon>Hypocreomycetidae</taxon>
        <taxon>Hypocreales</taxon>
        <taxon>Clavicipitaceae</taxon>
        <taxon>Metarhizium</taxon>
    </lineage>
</organism>